<evidence type="ECO:0000256" key="13">
    <source>
        <dbReference type="ARBA" id="ARBA00038302"/>
    </source>
</evidence>
<evidence type="ECO:0000256" key="3">
    <source>
        <dbReference type="ARBA" id="ARBA00004760"/>
    </source>
</evidence>
<dbReference type="EC" id="4.1.2.27" evidence="14"/>
<gene>
    <name evidence="18" type="ORF">BXZ70DRAFT_884553</name>
</gene>
<evidence type="ECO:0000256" key="15">
    <source>
        <dbReference type="ARBA" id="ARBA00042568"/>
    </source>
</evidence>
<dbReference type="OrthoDB" id="10254570at2759"/>
<evidence type="ECO:0000256" key="1">
    <source>
        <dbReference type="ARBA" id="ARBA00001933"/>
    </source>
</evidence>
<dbReference type="PANTHER" id="PTHR42735:SF6">
    <property type="entry name" value="SPHINGOSINE-1-PHOSPHATE LYASE 1"/>
    <property type="match status" value="1"/>
</dbReference>
<keyword evidence="19" id="KW-1185">Reference proteome</keyword>
<dbReference type="InterPro" id="IPR050477">
    <property type="entry name" value="GrpII_AminoAcid_Decarb"/>
</dbReference>
<evidence type="ECO:0000256" key="4">
    <source>
        <dbReference type="ARBA" id="ARBA00004991"/>
    </source>
</evidence>
<dbReference type="InterPro" id="IPR002129">
    <property type="entry name" value="PyrdxlP-dep_de-COase"/>
</dbReference>
<dbReference type="Gene3D" id="3.40.640.10">
    <property type="entry name" value="Type I PLP-dependent aspartate aminotransferase-like (Major domain)"/>
    <property type="match status" value="1"/>
</dbReference>
<keyword evidence="11" id="KW-0472">Membrane</keyword>
<evidence type="ECO:0000256" key="6">
    <source>
        <dbReference type="ARBA" id="ARBA00022824"/>
    </source>
</evidence>
<dbReference type="GO" id="GO:0005789">
    <property type="term" value="C:endoplasmic reticulum membrane"/>
    <property type="evidence" value="ECO:0007669"/>
    <property type="project" value="UniProtKB-SubCell"/>
</dbReference>
<evidence type="ECO:0000313" key="19">
    <source>
        <dbReference type="Proteomes" id="UP000813824"/>
    </source>
</evidence>
<comment type="pathway">
    <text evidence="3">Lipid metabolism; sphingolipid metabolism.</text>
</comment>
<dbReference type="EMBL" id="JAEVFJ010000001">
    <property type="protein sequence ID" value="KAH8107719.1"/>
    <property type="molecule type" value="Genomic_DNA"/>
</dbReference>
<evidence type="ECO:0000256" key="17">
    <source>
        <dbReference type="RuleBase" id="RU000382"/>
    </source>
</evidence>
<dbReference type="GO" id="GO:0030149">
    <property type="term" value="P:sphingolipid catabolic process"/>
    <property type="evidence" value="ECO:0007669"/>
    <property type="project" value="TreeGrafter"/>
</dbReference>
<dbReference type="InterPro" id="IPR015424">
    <property type="entry name" value="PyrdxlP-dep_Trfase"/>
</dbReference>
<protein>
    <recommendedName>
        <fullName evidence="14">sphinganine-1-phosphate aldolase</fullName>
        <ecNumber evidence="14">4.1.2.27</ecNumber>
    </recommendedName>
    <alternativeName>
        <fullName evidence="15">Sphingosine-1-phosphate aldolase</fullName>
    </alternativeName>
</protein>
<accession>A0A8K0XUW0</accession>
<keyword evidence="18" id="KW-0808">Transferase</keyword>
<keyword evidence="7 16" id="KW-0663">Pyridoxal phosphate</keyword>
<keyword evidence="8" id="KW-0746">Sphingolipid metabolism</keyword>
<comment type="pathway">
    <text evidence="4">Sphingolipid metabolism.</text>
</comment>
<evidence type="ECO:0000256" key="11">
    <source>
        <dbReference type="ARBA" id="ARBA00023136"/>
    </source>
</evidence>
<dbReference type="Pfam" id="PF00282">
    <property type="entry name" value="Pyridoxal_deC"/>
    <property type="match status" value="1"/>
</dbReference>
<dbReference type="GO" id="GO:0008117">
    <property type="term" value="F:sphinganine-1-phosphate aldolase activity"/>
    <property type="evidence" value="ECO:0007669"/>
    <property type="project" value="UniProtKB-EC"/>
</dbReference>
<evidence type="ECO:0000256" key="7">
    <source>
        <dbReference type="ARBA" id="ARBA00022898"/>
    </source>
</evidence>
<evidence type="ECO:0000256" key="10">
    <source>
        <dbReference type="ARBA" id="ARBA00023098"/>
    </source>
</evidence>
<reference evidence="18" key="1">
    <citation type="journal article" date="2021" name="New Phytol.">
        <title>Evolutionary innovations through gain and loss of genes in the ectomycorrhizal Boletales.</title>
        <authorList>
            <person name="Wu G."/>
            <person name="Miyauchi S."/>
            <person name="Morin E."/>
            <person name="Kuo A."/>
            <person name="Drula E."/>
            <person name="Varga T."/>
            <person name="Kohler A."/>
            <person name="Feng B."/>
            <person name="Cao Y."/>
            <person name="Lipzen A."/>
            <person name="Daum C."/>
            <person name="Hundley H."/>
            <person name="Pangilinan J."/>
            <person name="Johnson J."/>
            <person name="Barry K."/>
            <person name="LaButti K."/>
            <person name="Ng V."/>
            <person name="Ahrendt S."/>
            <person name="Min B."/>
            <person name="Choi I.G."/>
            <person name="Park H."/>
            <person name="Plett J.M."/>
            <person name="Magnuson J."/>
            <person name="Spatafora J.W."/>
            <person name="Nagy L.G."/>
            <person name="Henrissat B."/>
            <person name="Grigoriev I.V."/>
            <person name="Yang Z.L."/>
            <person name="Xu J."/>
            <person name="Martin F.M."/>
        </authorList>
    </citation>
    <scope>NUCLEOTIDE SEQUENCE</scope>
    <source>
        <strain evidence="18">KKN 215</strain>
    </source>
</reference>
<comment type="similarity">
    <text evidence="13">Belongs to the group II decarboxylase family. Sphingosine-1-phosphate lyase subfamily.</text>
</comment>
<evidence type="ECO:0000256" key="2">
    <source>
        <dbReference type="ARBA" id="ARBA00004389"/>
    </source>
</evidence>
<dbReference type="AlphaFoldDB" id="A0A8K0XUW0"/>
<evidence type="ECO:0000256" key="12">
    <source>
        <dbReference type="ARBA" id="ARBA00023239"/>
    </source>
</evidence>
<keyword evidence="5" id="KW-0812">Transmembrane</keyword>
<feature type="modified residue" description="N6-(pyridoxal phosphate)lysine" evidence="16">
    <location>
        <position position="344"/>
    </location>
</feature>
<evidence type="ECO:0000256" key="14">
    <source>
        <dbReference type="ARBA" id="ARBA00038965"/>
    </source>
</evidence>
<proteinExistence type="inferred from homology"/>
<dbReference type="InterPro" id="IPR015422">
    <property type="entry name" value="PyrdxlP-dep_Trfase_small"/>
</dbReference>
<dbReference type="Gene3D" id="3.90.1150.10">
    <property type="entry name" value="Aspartate Aminotransferase, domain 1"/>
    <property type="match status" value="1"/>
</dbReference>
<dbReference type="PANTHER" id="PTHR42735">
    <property type="match status" value="1"/>
</dbReference>
<evidence type="ECO:0000256" key="9">
    <source>
        <dbReference type="ARBA" id="ARBA00022989"/>
    </source>
</evidence>
<sequence>MNTVRTLIPSTRPNLTSAYDSLRTLVFIYVLLTQTLKAHRHLRARGVATAAKDIWQWTVRQAIMLALRLPSNRKKVERELGQARRDIEGKLVPVGPHVTRHVALPVKGQSPEWILQEMANMDAESSHTDMWKHGKVSGAVYHGGDDLSKVIVDAFARYTVSNPLHPDVFPAIRKMEAEVVAMCLRMYNCPDGAGTTTSGGTESILMSVKTHRDWARATKGISEPEMVVPASAHVAFAKGAAYFGIKIHEIPVNPVTRKADLRRIERAINGNTIMVVGSAVNFPDGNQDDIVGLGRLAKRYSIGLHVDCCLGSFIMPFLEKAGFKTEPFDFRVEGVTAISCDTHKYGFAPKGNSVIMYRSAEFREYQYYVHTTWAGGVYASPSIAGSRPGSLIAGTWAAMHYMGTDGYTESCKAIVSATKAIAATIRAEIPELYILGDPPASVVAFGSKHPAVNVLEVGDLMATRGWHLNALSNPAAVHIAVTRLSAPNVDTFIADLKDCIREAKQRPSGKGTMVTLYGLGQSSPVGPTMVGKVATMFLDTLYKA</sequence>
<dbReference type="SUPFAM" id="SSF53383">
    <property type="entry name" value="PLP-dependent transferases"/>
    <property type="match status" value="1"/>
</dbReference>
<evidence type="ECO:0000256" key="5">
    <source>
        <dbReference type="ARBA" id="ARBA00022692"/>
    </source>
</evidence>
<comment type="cofactor">
    <cofactor evidence="1 16 17">
        <name>pyridoxal 5'-phosphate</name>
        <dbReference type="ChEBI" id="CHEBI:597326"/>
    </cofactor>
</comment>
<keyword evidence="6" id="KW-0256">Endoplasmic reticulum</keyword>
<dbReference type="InterPro" id="IPR015421">
    <property type="entry name" value="PyrdxlP-dep_Trfase_major"/>
</dbReference>
<comment type="subcellular location">
    <subcellularLocation>
        <location evidence="2">Endoplasmic reticulum membrane</location>
        <topology evidence="2">Single-pass membrane protein</topology>
    </subcellularLocation>
</comment>
<evidence type="ECO:0000313" key="18">
    <source>
        <dbReference type="EMBL" id="KAH8107719.1"/>
    </source>
</evidence>
<dbReference type="GO" id="GO:0019752">
    <property type="term" value="P:carboxylic acid metabolic process"/>
    <property type="evidence" value="ECO:0007669"/>
    <property type="project" value="InterPro"/>
</dbReference>
<dbReference type="Gene3D" id="6.10.140.2150">
    <property type="match status" value="1"/>
</dbReference>
<evidence type="ECO:0000256" key="8">
    <source>
        <dbReference type="ARBA" id="ARBA00022919"/>
    </source>
</evidence>
<keyword evidence="12 17" id="KW-0456">Lyase</keyword>
<keyword evidence="9" id="KW-1133">Transmembrane helix</keyword>
<keyword evidence="10" id="KW-0443">Lipid metabolism</keyword>
<name>A0A8K0XUW0_9AGAR</name>
<dbReference type="FunFam" id="3.40.640.10:FF:000020">
    <property type="entry name" value="sphingosine-1-phosphate lyase 1"/>
    <property type="match status" value="1"/>
</dbReference>
<organism evidence="18 19">
    <name type="scientific">Cristinia sonorae</name>
    <dbReference type="NCBI Taxonomy" id="1940300"/>
    <lineage>
        <taxon>Eukaryota</taxon>
        <taxon>Fungi</taxon>
        <taxon>Dikarya</taxon>
        <taxon>Basidiomycota</taxon>
        <taxon>Agaricomycotina</taxon>
        <taxon>Agaricomycetes</taxon>
        <taxon>Agaricomycetidae</taxon>
        <taxon>Agaricales</taxon>
        <taxon>Pleurotineae</taxon>
        <taxon>Stephanosporaceae</taxon>
        <taxon>Cristinia</taxon>
    </lineage>
</organism>
<dbReference type="Proteomes" id="UP000813824">
    <property type="component" value="Unassembled WGS sequence"/>
</dbReference>
<dbReference type="GO" id="GO:0030170">
    <property type="term" value="F:pyridoxal phosphate binding"/>
    <property type="evidence" value="ECO:0007669"/>
    <property type="project" value="InterPro"/>
</dbReference>
<dbReference type="GO" id="GO:0016740">
    <property type="term" value="F:transferase activity"/>
    <property type="evidence" value="ECO:0007669"/>
    <property type="project" value="UniProtKB-KW"/>
</dbReference>
<evidence type="ECO:0000256" key="16">
    <source>
        <dbReference type="PIRSR" id="PIRSR602129-50"/>
    </source>
</evidence>
<comment type="caution">
    <text evidence="18">The sequence shown here is derived from an EMBL/GenBank/DDBJ whole genome shotgun (WGS) entry which is preliminary data.</text>
</comment>